<name>A0A5J9TW05_9POAL</name>
<feature type="region of interest" description="Disordered" evidence="1">
    <location>
        <begin position="235"/>
        <end position="275"/>
    </location>
</feature>
<evidence type="ECO:0000256" key="1">
    <source>
        <dbReference type="SAM" id="MobiDB-lite"/>
    </source>
</evidence>
<feature type="compositionally biased region" description="Basic residues" evidence="1">
    <location>
        <begin position="266"/>
        <end position="275"/>
    </location>
</feature>
<reference evidence="3 4" key="1">
    <citation type="journal article" date="2019" name="Sci. Rep.">
        <title>A high-quality genome of Eragrostis curvula grass provides insights into Poaceae evolution and supports new strategies to enhance forage quality.</title>
        <authorList>
            <person name="Carballo J."/>
            <person name="Santos B.A.C.M."/>
            <person name="Zappacosta D."/>
            <person name="Garbus I."/>
            <person name="Selva J.P."/>
            <person name="Gallo C.A."/>
            <person name="Diaz A."/>
            <person name="Albertini E."/>
            <person name="Caccamo M."/>
            <person name="Echenique V."/>
        </authorList>
    </citation>
    <scope>NUCLEOTIDE SEQUENCE [LARGE SCALE GENOMIC DNA]</scope>
    <source>
        <strain evidence="4">cv. Victoria</strain>
        <tissue evidence="3">Leaf</tissue>
    </source>
</reference>
<dbReference type="InterPro" id="IPR001012">
    <property type="entry name" value="UBX_dom"/>
</dbReference>
<gene>
    <name evidence="3" type="ORF">EJB05_39008</name>
</gene>
<accession>A0A5J9TW05</accession>
<dbReference type="Gene3D" id="3.10.20.90">
    <property type="entry name" value="Phosphatidylinositol 3-kinase Catalytic Subunit, Chain A, domain 1"/>
    <property type="match status" value="1"/>
</dbReference>
<dbReference type="CDD" id="cd16118">
    <property type="entry name" value="UBX2_UBXN9"/>
    <property type="match status" value="1"/>
</dbReference>
<dbReference type="Gramene" id="TVU15485">
    <property type="protein sequence ID" value="TVU15485"/>
    <property type="gene ID" value="EJB05_39008"/>
</dbReference>
<feature type="region of interest" description="Disordered" evidence="1">
    <location>
        <begin position="1"/>
        <end position="44"/>
    </location>
</feature>
<dbReference type="InterPro" id="IPR029071">
    <property type="entry name" value="Ubiquitin-like_domsf"/>
</dbReference>
<proteinExistence type="predicted"/>
<evidence type="ECO:0000313" key="4">
    <source>
        <dbReference type="Proteomes" id="UP000324897"/>
    </source>
</evidence>
<dbReference type="Proteomes" id="UP000324897">
    <property type="component" value="Unassembled WGS sequence"/>
</dbReference>
<dbReference type="InterPro" id="IPR044232">
    <property type="entry name" value="PUX1"/>
</dbReference>
<dbReference type="Pfam" id="PF00789">
    <property type="entry name" value="UBX"/>
    <property type="match status" value="1"/>
</dbReference>
<feature type="compositionally biased region" description="Basic and acidic residues" evidence="1">
    <location>
        <begin position="30"/>
        <end position="44"/>
    </location>
</feature>
<dbReference type="PANTHER" id="PTHR47557:SF2">
    <property type="entry name" value="PLANT UBX DOMAIN-CONTAINING PROTEIN 1"/>
    <property type="match status" value="1"/>
</dbReference>
<dbReference type="GO" id="GO:0032984">
    <property type="term" value="P:protein-containing complex disassembly"/>
    <property type="evidence" value="ECO:0007669"/>
    <property type="project" value="InterPro"/>
</dbReference>
<dbReference type="OrthoDB" id="440781at2759"/>
<dbReference type="EMBL" id="RWGY01000031">
    <property type="protein sequence ID" value="TVU15485.1"/>
    <property type="molecule type" value="Genomic_DNA"/>
</dbReference>
<protein>
    <recommendedName>
        <fullName evidence="2">UBX domain-containing protein</fullName>
    </recommendedName>
</protein>
<feature type="compositionally biased region" description="Polar residues" evidence="1">
    <location>
        <begin position="235"/>
        <end position="262"/>
    </location>
</feature>
<keyword evidence="4" id="KW-1185">Reference proteome</keyword>
<evidence type="ECO:0000313" key="3">
    <source>
        <dbReference type="EMBL" id="TVU15485.1"/>
    </source>
</evidence>
<dbReference type="GO" id="GO:0051117">
    <property type="term" value="F:ATPase binding"/>
    <property type="evidence" value="ECO:0007669"/>
    <property type="project" value="InterPro"/>
</dbReference>
<dbReference type="PANTHER" id="PTHR47557">
    <property type="entry name" value="PLANT UBX DOMAIN-CONTAINING PROTEIN 1"/>
    <property type="match status" value="1"/>
</dbReference>
<organism evidence="3 4">
    <name type="scientific">Eragrostis curvula</name>
    <name type="common">weeping love grass</name>
    <dbReference type="NCBI Taxonomy" id="38414"/>
    <lineage>
        <taxon>Eukaryota</taxon>
        <taxon>Viridiplantae</taxon>
        <taxon>Streptophyta</taxon>
        <taxon>Embryophyta</taxon>
        <taxon>Tracheophyta</taxon>
        <taxon>Spermatophyta</taxon>
        <taxon>Magnoliopsida</taxon>
        <taxon>Liliopsida</taxon>
        <taxon>Poales</taxon>
        <taxon>Poaceae</taxon>
        <taxon>PACMAD clade</taxon>
        <taxon>Chloridoideae</taxon>
        <taxon>Eragrostideae</taxon>
        <taxon>Eragrostidinae</taxon>
        <taxon>Eragrostis</taxon>
    </lineage>
</organism>
<dbReference type="AlphaFoldDB" id="A0A5J9TW05"/>
<dbReference type="SUPFAM" id="SSF54236">
    <property type="entry name" value="Ubiquitin-like"/>
    <property type="match status" value="1"/>
</dbReference>
<sequence>MEAEHYQAGPSLLWPGTTRRRKRDEDDDEPPHMDPPHDAEAHHAADKLKAVAQELGHEIRVFSGETFAAIPSKLPGADQEEDDDFYELQPADYFNLISNRMAEQSKMLKTRKMREAELAAQRAKITKAVMRVRFPDGYILEADFLSSERIHSLVDLLLKVIARPDLPFYLYTVPPKKRIQDTSQDFYTAGFVPGANVYFSYDLAKGSSVNTDDVKSGPYLCEEIRSLNGLSLLSKPASQPVDSRINSSTHQPNESQSDSAAATNKKPNRPKWFKR</sequence>
<comment type="caution">
    <text evidence="3">The sequence shown here is derived from an EMBL/GenBank/DDBJ whole genome shotgun (WGS) entry which is preliminary data.</text>
</comment>
<evidence type="ECO:0000259" key="2">
    <source>
        <dbReference type="PROSITE" id="PS50033"/>
    </source>
</evidence>
<dbReference type="PROSITE" id="PS50033">
    <property type="entry name" value="UBX"/>
    <property type="match status" value="1"/>
</dbReference>
<feature type="domain" description="UBX" evidence="2">
    <location>
        <begin position="123"/>
        <end position="199"/>
    </location>
</feature>